<dbReference type="Proteomes" id="UP000287361">
    <property type="component" value="Unassembled WGS sequence"/>
</dbReference>
<accession>A0A401LG76</accession>
<dbReference type="OrthoDB" id="9783680at2"/>
<evidence type="ECO:0000313" key="2">
    <source>
        <dbReference type="EMBL" id="GCB30515.1"/>
    </source>
</evidence>
<gene>
    <name evidence="2" type="ORF">KGMB03357_21760</name>
</gene>
<proteinExistence type="predicted"/>
<feature type="region of interest" description="Disordered" evidence="1">
    <location>
        <begin position="173"/>
        <end position="210"/>
    </location>
</feature>
<dbReference type="AlphaFoldDB" id="A0A401LG76"/>
<dbReference type="EMBL" id="BHVZ01000014">
    <property type="protein sequence ID" value="GCB30515.1"/>
    <property type="molecule type" value="Genomic_DNA"/>
</dbReference>
<reference evidence="2 3" key="1">
    <citation type="submission" date="2018-10" db="EMBL/GenBank/DDBJ databases">
        <title>Draft Genome Sequence of Anaerotignum sp. KCTC 15736.</title>
        <authorList>
            <person name="Choi S.H."/>
            <person name="Kim J.S."/>
            <person name="Kang S.W."/>
            <person name="Lee J.S."/>
            <person name="Park S.H."/>
        </authorList>
    </citation>
    <scope>NUCLEOTIDE SEQUENCE [LARGE SCALE GENOMIC DNA]</scope>
    <source>
        <strain evidence="2 3">KCTC 15736</strain>
    </source>
</reference>
<evidence type="ECO:0000256" key="1">
    <source>
        <dbReference type="SAM" id="MobiDB-lite"/>
    </source>
</evidence>
<keyword evidence="3" id="KW-1185">Reference proteome</keyword>
<comment type="caution">
    <text evidence="2">The sequence shown here is derived from an EMBL/GenBank/DDBJ whole genome shotgun (WGS) entry which is preliminary data.</text>
</comment>
<evidence type="ECO:0008006" key="4">
    <source>
        <dbReference type="Google" id="ProtNLM"/>
    </source>
</evidence>
<protein>
    <recommendedName>
        <fullName evidence="4">Ada DNA repair metal-binding domain-containing protein</fullName>
    </recommendedName>
</protein>
<name>A0A401LG76_9FIRM</name>
<evidence type="ECO:0000313" key="3">
    <source>
        <dbReference type="Proteomes" id="UP000287361"/>
    </source>
</evidence>
<sequence>MKKLSTREVSTALFLSSYKTAKLVTENEDIFPKPATMEDYEKLMLYALAMFIVHDEVHDKLLNDKIIYDATMDIYTSMLKNEVLPPDEVYDLAKDSNAVLNDFLKEHWIFMHNSNGSDDLIKYVSTILSKIPSCKDYNGYTLAGVTFASLLPQIIDAVAQYYDEIISAWDKSLDEHEEPPADTQEAAAEPSQPTPPPAAQPTSEVQPEKKSTPSRSFIICILVACVSLCANAYLAYQCSTLKTEVSDKEFLLTQAEYRERRKLEEIKRYQNNLGAISDEYHFYHDHAVIVTESGSRYHSYGCYHLNYDSFWIYNVEAAKVEGYTPCKDCNPPQ</sequence>
<organism evidence="2 3">
    <name type="scientific">Anaerotignum faecicola</name>
    <dbReference type="NCBI Taxonomy" id="2358141"/>
    <lineage>
        <taxon>Bacteria</taxon>
        <taxon>Bacillati</taxon>
        <taxon>Bacillota</taxon>
        <taxon>Clostridia</taxon>
        <taxon>Lachnospirales</taxon>
        <taxon>Anaerotignaceae</taxon>
        <taxon>Anaerotignum</taxon>
    </lineage>
</organism>